<proteinExistence type="predicted"/>
<evidence type="ECO:0000313" key="1">
    <source>
        <dbReference type="EMBL" id="MBK6265690.1"/>
    </source>
</evidence>
<comment type="caution">
    <text evidence="1">The sequence shown here is derived from an EMBL/GenBank/DDBJ whole genome shotgun (WGS) entry which is preliminary data.</text>
</comment>
<gene>
    <name evidence="1" type="ORF">JKA74_11635</name>
</gene>
<dbReference type="RefSeq" id="WP_201431364.1">
    <property type="nucleotide sequence ID" value="NZ_JAEQBW010000004.1"/>
</dbReference>
<dbReference type="EMBL" id="JAEQBW010000004">
    <property type="protein sequence ID" value="MBK6265690.1"/>
    <property type="molecule type" value="Genomic_DNA"/>
</dbReference>
<dbReference type="AlphaFoldDB" id="A0A935C8U5"/>
<dbReference type="SUPFAM" id="SSF52540">
    <property type="entry name" value="P-loop containing nucleoside triphosphate hydrolases"/>
    <property type="match status" value="1"/>
</dbReference>
<evidence type="ECO:0000313" key="2">
    <source>
        <dbReference type="Proteomes" id="UP000611723"/>
    </source>
</evidence>
<keyword evidence="2" id="KW-1185">Reference proteome</keyword>
<accession>A0A935C8U5</accession>
<protein>
    <submittedName>
        <fullName evidence="1">Uncharacterized protein</fullName>
    </submittedName>
</protein>
<organism evidence="1 2">
    <name type="scientific">Marivirga aurantiaca</name>
    <dbReference type="NCBI Taxonomy" id="2802615"/>
    <lineage>
        <taxon>Bacteria</taxon>
        <taxon>Pseudomonadati</taxon>
        <taxon>Bacteroidota</taxon>
        <taxon>Cytophagia</taxon>
        <taxon>Cytophagales</taxon>
        <taxon>Marivirgaceae</taxon>
        <taxon>Marivirga</taxon>
    </lineage>
</organism>
<reference evidence="1" key="1">
    <citation type="submission" date="2021-01" db="EMBL/GenBank/DDBJ databases">
        <title>Marivirga aurantiaca sp. nov., isolated from intertidal surface sediments.</title>
        <authorList>
            <person name="Zhang M."/>
        </authorList>
    </citation>
    <scope>NUCLEOTIDE SEQUENCE</scope>
    <source>
        <strain evidence="1">S37H4</strain>
    </source>
</reference>
<name>A0A935C8U5_9BACT</name>
<dbReference type="InterPro" id="IPR027417">
    <property type="entry name" value="P-loop_NTPase"/>
</dbReference>
<sequence length="1076" mass="126514">MNTLYDVYADVISKNKNGLFFVPAPTGMGKTKAVIDLLDNSPDQKIIYTTYFNGLAKQFYNDIGERGIHLKSNPDHIIDLIKNNTLQRSIKDSLIFNHNPEIHRNLKTRLLKVQRFLQYDKEQDYSIISDDASWIYNHIKNNYILDEDTKRLIFPIKRFLEGDEKILVASIQKLMKPSYDGDRVHSLMSFKDFIIIIDEFDFTYRWILNQISDEKELRNIFIFLEDFIDWNQRNPAVNDELASICDKFISKLKKYNIEFPERHYFISNLDRPETLNSAFHSTKDFLKRGYYLEQIPDQDNFLISNHNSGIYSNVFFRVFTSTISSLITCLKKIHDKKGESYFNFIINDIWSKHNDDSPGKIYNFLSSTTPYFFRIQPQKNNSNISKFYRGSFNFIEASKEDLLINKRVNLSYSQLISTPEKIIDQISRKNLVMGISATLQIPRNINNFDISELRKQHYFIDWTEEYKQVIKSEIERKKDLRETTISYYSLDDNHQPSYINLFKLLKNNGYLLKEDEFDKVIDIRHNRLLRFFTYFDFVATKSKSKTHLIYATTFSQLKGLFNDENELVFSKIWKELKITKHKIHFEICIQGKVLNLFFLNKNSYRFMKEDDPDYKNIFNNGNYATIVITQFASASNGLNPICFKNNSLVDFDAIAILERSYYALHNISHREEKRKEKKENFFLWAKLLFNTDISFEQYHEGLASGLTRLNKIYLESQEYPVYMAALIIQVLGRQDRKWEKTDHCEVILWKDVESIYTKFLTDPIYTSNFELKERNNFKSAHFNELDSLIIKNTSVELIKDSIKAHSIEEETFLLKEEINSLLLGLNSYRKGGDEDGWVNWLSIRQDVLIQKPPKLKNCFIKTPHFHNQKLWLDGLNVYPPNANSGQVIDYSYPYTLVSKNKNVIRHFEHYGYELEYRHSQFQNISVWHPLFFQAIVYGALGEEAIKAILFSYGVKYSNVTQRELVELADIQTGSNFIDAKLYGEKTILQLMFKGTDLIEDSISKLKTIRFYYPEARYFIVNYASSNDTLISKGFDLYGNQVPIESADIITCPGITNMHSGEERNAVLESLLYELSK</sequence>
<dbReference type="Proteomes" id="UP000611723">
    <property type="component" value="Unassembled WGS sequence"/>
</dbReference>